<evidence type="ECO:0000313" key="1">
    <source>
        <dbReference type="EMBL" id="POF28004.1"/>
    </source>
</evidence>
<dbReference type="RefSeq" id="WP_103225325.1">
    <property type="nucleotide sequence ID" value="NZ_PPCN01000018.1"/>
</dbReference>
<reference evidence="1 2" key="1">
    <citation type="submission" date="2018-01" db="EMBL/GenBank/DDBJ databases">
        <title>Genomic Encyclopedia of Archaeal and Bacterial Type Strains, Phase II (KMG-II): from individual species to whole genera.</title>
        <authorList>
            <person name="Goeker M."/>
        </authorList>
    </citation>
    <scope>NUCLEOTIDE SEQUENCE [LARGE SCALE GENOMIC DNA]</scope>
    <source>
        <strain evidence="1 2">DSM 17023</strain>
    </source>
</reference>
<dbReference type="SUPFAM" id="SSF53822">
    <property type="entry name" value="Periplasmic binding protein-like I"/>
    <property type="match status" value="1"/>
</dbReference>
<evidence type="ECO:0000313" key="2">
    <source>
        <dbReference type="Proteomes" id="UP000236959"/>
    </source>
</evidence>
<dbReference type="InterPro" id="IPR036388">
    <property type="entry name" value="WH-like_DNA-bd_sf"/>
</dbReference>
<dbReference type="Gene3D" id="1.10.10.10">
    <property type="entry name" value="Winged helix-like DNA-binding domain superfamily/Winged helix DNA-binding domain"/>
    <property type="match status" value="1"/>
</dbReference>
<comment type="caution">
    <text evidence="1">The sequence shown here is derived from an EMBL/GenBank/DDBJ whole genome shotgun (WGS) entry which is preliminary data.</text>
</comment>
<organism evidence="1 2">
    <name type="scientific">Roseibium marinum</name>
    <dbReference type="NCBI Taxonomy" id="281252"/>
    <lineage>
        <taxon>Bacteria</taxon>
        <taxon>Pseudomonadati</taxon>
        <taxon>Pseudomonadota</taxon>
        <taxon>Alphaproteobacteria</taxon>
        <taxon>Hyphomicrobiales</taxon>
        <taxon>Stappiaceae</taxon>
        <taxon>Roseibium</taxon>
    </lineage>
</organism>
<protein>
    <submittedName>
        <fullName evidence="1">DNA-binding LacI/PurR family transcriptional regulator</fullName>
    </submittedName>
</protein>
<accession>A0A2S3UJV5</accession>
<proteinExistence type="predicted"/>
<name>A0A2S3UJV5_9HYPH</name>
<keyword evidence="2" id="KW-1185">Reference proteome</keyword>
<dbReference type="AlphaFoldDB" id="A0A2S3UJV5"/>
<dbReference type="EMBL" id="PPCN01000018">
    <property type="protein sequence ID" value="POF28004.1"/>
    <property type="molecule type" value="Genomic_DNA"/>
</dbReference>
<gene>
    <name evidence="1" type="ORF">CLV41_1188</name>
</gene>
<dbReference type="Gene3D" id="3.40.50.2300">
    <property type="match status" value="2"/>
</dbReference>
<dbReference type="OrthoDB" id="9809462at2"/>
<dbReference type="Proteomes" id="UP000236959">
    <property type="component" value="Unassembled WGS sequence"/>
</dbReference>
<keyword evidence="1" id="KW-0238">DNA-binding</keyword>
<sequence>MTRHSKDLHSEIRAWLDTEIETRGPGARLPTVRQMMRRFSTAQRTIEAVLAPYLASGRLTSRRGAGIVIPLPPQPDAPRTDVLILYRLSDSRLARNLLMEIERRLKAGGKSLLMVGFTEEDQATGVLARLGRFRVCLVQVHFANLSIPFLAEINQHADFVVVDGVSATGLDVDGIGTNWREALGAAYRYLMDAGHEDIAFLTSSHPARQIAMARREYTSLRQTSGPGTSWLIELDALPGDYTSAEISDRLSRLRNPDGRFPFSAIVVWGVVEGYILERALLDLNVGIGQDLSVVMLGSVDFQSEHNDRFDIVGCSNAEKIRLFEKVISDRLAGRDKEPDIHYLPVHRATFGSVQNRRK</sequence>
<dbReference type="GO" id="GO:0003677">
    <property type="term" value="F:DNA binding"/>
    <property type="evidence" value="ECO:0007669"/>
    <property type="project" value="UniProtKB-KW"/>
</dbReference>
<dbReference type="InterPro" id="IPR028082">
    <property type="entry name" value="Peripla_BP_I"/>
</dbReference>